<dbReference type="EMBL" id="CP001931">
    <property type="protein sequence ID" value="ADC89050.1"/>
    <property type="molecule type" value="Genomic_DNA"/>
</dbReference>
<dbReference type="KEGG" id="tal:Thal_0415"/>
<dbReference type="RefSeq" id="WP_012991457.1">
    <property type="nucleotide sequence ID" value="NC_013894.1"/>
</dbReference>
<dbReference type="Pfam" id="PF03206">
    <property type="entry name" value="NifW"/>
    <property type="match status" value="1"/>
</dbReference>
<proteinExistence type="inferred from homology"/>
<dbReference type="OrthoDB" id="9811868at2"/>
<evidence type="ECO:0000256" key="2">
    <source>
        <dbReference type="ARBA" id="ARBA00008351"/>
    </source>
</evidence>
<dbReference type="HAMAP" id="MF_00529">
    <property type="entry name" value="NifW"/>
    <property type="match status" value="1"/>
</dbReference>
<organism evidence="7 8">
    <name type="scientific">Thermocrinis albus (strain DSM 14484 / JCM 11386 / HI 11/12)</name>
    <dbReference type="NCBI Taxonomy" id="638303"/>
    <lineage>
        <taxon>Bacteria</taxon>
        <taxon>Pseudomonadati</taxon>
        <taxon>Aquificota</taxon>
        <taxon>Aquificia</taxon>
        <taxon>Aquificales</taxon>
        <taxon>Aquificaceae</taxon>
        <taxon>Thermocrinis</taxon>
    </lineage>
</organism>
<comment type="subunit">
    <text evidence="3 6">Homotrimer; associates with NifD.</text>
</comment>
<accession>D3SPG3</accession>
<dbReference type="AlphaFoldDB" id="D3SPG3"/>
<dbReference type="GO" id="GO:0009399">
    <property type="term" value="P:nitrogen fixation"/>
    <property type="evidence" value="ECO:0007669"/>
    <property type="project" value="UniProtKB-UniRule"/>
</dbReference>
<dbReference type="HOGENOM" id="CLU_145318_1_0_0"/>
<evidence type="ECO:0000256" key="4">
    <source>
        <dbReference type="ARBA" id="ARBA00016274"/>
    </source>
</evidence>
<keyword evidence="5 6" id="KW-0535">Nitrogen fixation</keyword>
<dbReference type="PIRSF" id="PIRSF005790">
    <property type="entry name" value="NifW"/>
    <property type="match status" value="1"/>
</dbReference>
<comment type="similarity">
    <text evidence="2 6">Belongs to the NifW family.</text>
</comment>
<comment type="function">
    <text evidence="1 6">May protect the nitrogenase Fe-Mo protein from oxidative damage.</text>
</comment>
<dbReference type="InterPro" id="IPR004893">
    <property type="entry name" value="NifW"/>
</dbReference>
<dbReference type="STRING" id="638303.Thal_0415"/>
<protein>
    <recommendedName>
        <fullName evidence="4 6">Nitrogenase-stabilizing/protective protein NifW</fullName>
    </recommendedName>
</protein>
<evidence type="ECO:0000256" key="3">
    <source>
        <dbReference type="ARBA" id="ARBA00011284"/>
    </source>
</evidence>
<reference evidence="8" key="1">
    <citation type="journal article" date="2010" name="Stand. Genomic Sci.">
        <title>Complete genome sequence of Thermocrinis albus type strain (HI 11/12T).</title>
        <authorList>
            <person name="Wirth R."/>
            <person name="Sikorski J."/>
            <person name="Brambilla E."/>
            <person name="Misra M."/>
            <person name="Lapidus A."/>
            <person name="Copeland A."/>
            <person name="Nolan M."/>
            <person name="Lucas S."/>
            <person name="Chen F."/>
            <person name="Tice H."/>
            <person name="Cheng J.F."/>
            <person name="Han C."/>
            <person name="Detter J.C."/>
            <person name="Tapia R."/>
            <person name="Bruce D."/>
            <person name="Goodwin L."/>
            <person name="Pitluck S."/>
            <person name="Pati A."/>
            <person name="Anderson I."/>
            <person name="Ivanova N."/>
            <person name="Mavromatis K."/>
            <person name="Mikhailova N."/>
            <person name="Chen A."/>
            <person name="Palaniappan K."/>
            <person name="Bilek Y."/>
            <person name="Hader T."/>
            <person name="Land M."/>
            <person name="Hauser L."/>
            <person name="Chang Y.J."/>
            <person name="Jeffries C.D."/>
            <person name="Tindall B.J."/>
            <person name="Rohde M."/>
            <person name="Goker M."/>
            <person name="Bristow J."/>
            <person name="Eisen J.A."/>
            <person name="Markowitz V."/>
            <person name="Hugenholtz P."/>
            <person name="Kyrpides N.C."/>
            <person name="Klenk H.P."/>
        </authorList>
    </citation>
    <scope>NUCLEOTIDE SEQUENCE [LARGE SCALE GENOMIC DNA]</scope>
    <source>
        <strain evidence="8">DSM 14484 / JCM 11386 / HI 11/12</strain>
    </source>
</reference>
<evidence type="ECO:0000313" key="8">
    <source>
        <dbReference type="Proteomes" id="UP000002043"/>
    </source>
</evidence>
<gene>
    <name evidence="6" type="primary">nifW</name>
    <name evidence="7" type="ordered locus">Thal_0415</name>
</gene>
<dbReference type="Proteomes" id="UP000002043">
    <property type="component" value="Chromosome"/>
</dbReference>
<evidence type="ECO:0000256" key="5">
    <source>
        <dbReference type="ARBA" id="ARBA00023231"/>
    </source>
</evidence>
<evidence type="ECO:0000256" key="1">
    <source>
        <dbReference type="ARBA" id="ARBA00002247"/>
    </source>
</evidence>
<sequence>MNIFKDLESLRDAEDFFRYFNLEYDENILNPYRLHIMKKFSECIHKAMQHEDAPQDTIYENIRECLKQAYNSFLTTSPIEQRLFKVHKEAVKNFFINIEVKKDENA</sequence>
<keyword evidence="8" id="KW-1185">Reference proteome</keyword>
<name>D3SPG3_THEAH</name>
<evidence type="ECO:0000256" key="6">
    <source>
        <dbReference type="HAMAP-Rule" id="MF_00529"/>
    </source>
</evidence>
<evidence type="ECO:0000313" key="7">
    <source>
        <dbReference type="EMBL" id="ADC89050.1"/>
    </source>
</evidence>